<proteinExistence type="predicted"/>
<organism evidence="2 3">
    <name type="scientific">Ensete ventricosum</name>
    <name type="common">Abyssinian banana</name>
    <name type="synonym">Musa ensete</name>
    <dbReference type="NCBI Taxonomy" id="4639"/>
    <lineage>
        <taxon>Eukaryota</taxon>
        <taxon>Viridiplantae</taxon>
        <taxon>Streptophyta</taxon>
        <taxon>Embryophyta</taxon>
        <taxon>Tracheophyta</taxon>
        <taxon>Spermatophyta</taxon>
        <taxon>Magnoliopsida</taxon>
        <taxon>Liliopsida</taxon>
        <taxon>Zingiberales</taxon>
        <taxon>Musaceae</taxon>
        <taxon>Ensete</taxon>
    </lineage>
</organism>
<protein>
    <submittedName>
        <fullName evidence="2">Uncharacterized protein</fullName>
    </submittedName>
</protein>
<name>A0A426Y5M4_ENSVE</name>
<comment type="caution">
    <text evidence="2">The sequence shown here is derived from an EMBL/GenBank/DDBJ whole genome shotgun (WGS) entry which is preliminary data.</text>
</comment>
<sequence>MKLLPVVEAIRAAWCSPLAVVEAVVNPRRWQLRRSCSVSSGDRRVLVQYDPQLSTEHRNCRCSLMELEEHPYAAKDHKTQEKPSPPPPPNVGHRYHNQFRCRTMCALRRDRGGKEEEAAQLRRSWSAFGGDGGVSLAIKLHGILRGVSRTGPIKAEAVAPTLTLALRV</sequence>
<feature type="region of interest" description="Disordered" evidence="1">
    <location>
        <begin position="74"/>
        <end position="94"/>
    </location>
</feature>
<evidence type="ECO:0000313" key="2">
    <source>
        <dbReference type="EMBL" id="RRT46821.1"/>
    </source>
</evidence>
<dbReference type="Proteomes" id="UP000287651">
    <property type="component" value="Unassembled WGS sequence"/>
</dbReference>
<evidence type="ECO:0000256" key="1">
    <source>
        <dbReference type="SAM" id="MobiDB-lite"/>
    </source>
</evidence>
<dbReference type="AlphaFoldDB" id="A0A426Y5M4"/>
<dbReference type="EMBL" id="AMZH03014933">
    <property type="protein sequence ID" value="RRT46821.1"/>
    <property type="molecule type" value="Genomic_DNA"/>
</dbReference>
<accession>A0A426Y5M4</accession>
<reference evidence="2 3" key="1">
    <citation type="journal article" date="2014" name="Agronomy (Basel)">
        <title>A Draft Genome Sequence for Ensete ventricosum, the Drought-Tolerant Tree Against Hunger.</title>
        <authorList>
            <person name="Harrison J."/>
            <person name="Moore K.A."/>
            <person name="Paszkiewicz K."/>
            <person name="Jones T."/>
            <person name="Grant M."/>
            <person name="Ambacheew D."/>
            <person name="Muzemil S."/>
            <person name="Studholme D.J."/>
        </authorList>
    </citation>
    <scope>NUCLEOTIDE SEQUENCE [LARGE SCALE GENOMIC DNA]</scope>
</reference>
<gene>
    <name evidence="2" type="ORF">B296_00054200</name>
</gene>
<evidence type="ECO:0000313" key="3">
    <source>
        <dbReference type="Proteomes" id="UP000287651"/>
    </source>
</evidence>